<proteinExistence type="predicted"/>
<protein>
    <submittedName>
        <fullName evidence="2">Uncharacterized protein</fullName>
    </submittedName>
</protein>
<accession>A0A1I1AVL9</accession>
<organism evidence="2 3">
    <name type="scientific">Cellulomonas marina</name>
    <dbReference type="NCBI Taxonomy" id="988821"/>
    <lineage>
        <taxon>Bacteria</taxon>
        <taxon>Bacillati</taxon>
        <taxon>Actinomycetota</taxon>
        <taxon>Actinomycetes</taxon>
        <taxon>Micrococcales</taxon>
        <taxon>Cellulomonadaceae</taxon>
        <taxon>Cellulomonas</taxon>
    </lineage>
</organism>
<evidence type="ECO:0000256" key="1">
    <source>
        <dbReference type="SAM" id="MobiDB-lite"/>
    </source>
</evidence>
<sequence>MALTRRTLAFAALADRVARLLEEHSAHVRSEEVDAVLNHRIEQVSEQMGVSPRTALRYAPADLPETTAALILEVLATREDSRAPSLRRHLRLVEPAPGSPGASGRRP</sequence>
<dbReference type="Proteomes" id="UP000199012">
    <property type="component" value="Unassembled WGS sequence"/>
</dbReference>
<gene>
    <name evidence="2" type="ORF">SAMN05421867_12160</name>
</gene>
<dbReference type="STRING" id="988821.SAMN05421867_12160"/>
<feature type="region of interest" description="Disordered" evidence="1">
    <location>
        <begin position="80"/>
        <end position="107"/>
    </location>
</feature>
<reference evidence="2 3" key="1">
    <citation type="submission" date="2016-10" db="EMBL/GenBank/DDBJ databases">
        <authorList>
            <person name="de Groot N.N."/>
        </authorList>
    </citation>
    <scope>NUCLEOTIDE SEQUENCE [LARGE SCALE GENOMIC DNA]</scope>
    <source>
        <strain evidence="2 3">CGMCC 4.6945</strain>
    </source>
</reference>
<dbReference type="EMBL" id="FOKA01000021">
    <property type="protein sequence ID" value="SFB40478.1"/>
    <property type="molecule type" value="Genomic_DNA"/>
</dbReference>
<evidence type="ECO:0000313" key="2">
    <source>
        <dbReference type="EMBL" id="SFB40478.1"/>
    </source>
</evidence>
<dbReference type="AlphaFoldDB" id="A0A1I1AVL9"/>
<keyword evidence="3" id="KW-1185">Reference proteome</keyword>
<name>A0A1I1AVL9_9CELL</name>
<evidence type="ECO:0000313" key="3">
    <source>
        <dbReference type="Proteomes" id="UP000199012"/>
    </source>
</evidence>